<dbReference type="InterPro" id="IPR005183">
    <property type="entry name" value="DUF305_CopM-like"/>
</dbReference>
<dbReference type="PROSITE" id="PS51257">
    <property type="entry name" value="PROKAR_LIPOPROTEIN"/>
    <property type="match status" value="1"/>
</dbReference>
<dbReference type="Gene3D" id="1.20.1260.10">
    <property type="match status" value="1"/>
</dbReference>
<dbReference type="InterPro" id="IPR011964">
    <property type="entry name" value="YVTN_b-propeller_repeat"/>
</dbReference>
<feature type="compositionally biased region" description="Gly residues" evidence="1">
    <location>
        <begin position="157"/>
        <end position="167"/>
    </location>
</feature>
<keyword evidence="4" id="KW-1185">Reference proteome</keyword>
<evidence type="ECO:0000259" key="2">
    <source>
        <dbReference type="Pfam" id="PF03713"/>
    </source>
</evidence>
<feature type="region of interest" description="Disordered" evidence="1">
    <location>
        <begin position="132"/>
        <end position="172"/>
    </location>
</feature>
<accession>A0ABP8BKK0</accession>
<organism evidence="3 4">
    <name type="scientific">Streptosporangium oxazolinicum</name>
    <dbReference type="NCBI Taxonomy" id="909287"/>
    <lineage>
        <taxon>Bacteria</taxon>
        <taxon>Bacillati</taxon>
        <taxon>Actinomycetota</taxon>
        <taxon>Actinomycetes</taxon>
        <taxon>Streptosporangiales</taxon>
        <taxon>Streptosporangiaceae</taxon>
        <taxon>Streptosporangium</taxon>
    </lineage>
</organism>
<dbReference type="Pfam" id="PF03713">
    <property type="entry name" value="DUF305"/>
    <property type="match status" value="1"/>
</dbReference>
<comment type="caution">
    <text evidence="3">The sequence shown here is derived from an EMBL/GenBank/DDBJ whole genome shotgun (WGS) entry which is preliminary data.</text>
</comment>
<reference evidence="4" key="1">
    <citation type="journal article" date="2019" name="Int. J. Syst. Evol. Microbiol.">
        <title>The Global Catalogue of Microorganisms (GCM) 10K type strain sequencing project: providing services to taxonomists for standard genome sequencing and annotation.</title>
        <authorList>
            <consortium name="The Broad Institute Genomics Platform"/>
            <consortium name="The Broad Institute Genome Sequencing Center for Infectious Disease"/>
            <person name="Wu L."/>
            <person name="Ma J."/>
        </authorList>
    </citation>
    <scope>NUCLEOTIDE SEQUENCE [LARGE SCALE GENOMIC DNA]</scope>
    <source>
        <strain evidence="4">JCM 17388</strain>
    </source>
</reference>
<feature type="domain" description="DUF305" evidence="2">
    <location>
        <begin position="45"/>
        <end position="126"/>
    </location>
</feature>
<dbReference type="Pfam" id="PF10282">
    <property type="entry name" value="Lactonase"/>
    <property type="match status" value="1"/>
</dbReference>
<sequence length="624" mass="66151">MRMRDIGARRGGAARRLGVLGAATLCVLAAACAGQGRPHHGAVSEGPGSAFGAAMSQSMRRMHLDMAAAPMTGDPDRDFAAMMIPHHLGAVDMAKAVLAHGRDPVLRRLAQEIIVTQQQEIDVMRRRLETAPTPTLTPAPATPAPVTATPSQTGTGRARGPGPGGAATGPTVAVSGRDRVYTADQTSNTVSVIDPSVNRLLGVIRLGDPVPASLNPLYKGQLLVHGMGFSRDLRTLAVVSIASNSVTLIDTATNRVKGVVYIGRSPHEAFFTPDGRQVWATVRGQDYVSVIDPVRMREIRRVPTANGPGMVLFHPDGRYAYVPSSFTPEVDVIDTRTYRVVARLPQASPFSPNLSVSRDGQEVWFTLKDSGRTQVMSGTPPFRILTTLDTGPITNHVTLVDNVNGAFAYVTVGEENVVKVYRRGGATPRLVATIPTGDLPHGVWGSGDGTRVYVGLENQDAVMAIDALANRVIATIPIGQQPQALVYVPEAVPSGPGTSGLVPLGVAGRNGHIVLIAPGGDRRRGHATVSVNSLGPLDLLEMTVSGLKPGETYTLWLANTRNAPHGDRKALADFTANIAGAQIVQAIGLLREPLTPANADRDRRRFLVVTRRGATEPVLLQKTP</sequence>
<dbReference type="InterPro" id="IPR012347">
    <property type="entry name" value="Ferritin-like"/>
</dbReference>
<dbReference type="NCBIfam" id="TIGR02276">
    <property type="entry name" value="beta_rpt_yvtn"/>
    <property type="match status" value="1"/>
</dbReference>
<dbReference type="InterPro" id="IPR019405">
    <property type="entry name" value="Lactonase_7-beta_prop"/>
</dbReference>
<dbReference type="SUPFAM" id="SSF50974">
    <property type="entry name" value="Nitrous oxide reductase, N-terminal domain"/>
    <property type="match status" value="1"/>
</dbReference>
<name>A0ABP8BKK0_9ACTN</name>
<dbReference type="Proteomes" id="UP001501251">
    <property type="component" value="Unassembled WGS sequence"/>
</dbReference>
<feature type="compositionally biased region" description="Low complexity" evidence="1">
    <location>
        <begin position="144"/>
        <end position="156"/>
    </location>
</feature>
<dbReference type="InterPro" id="IPR011045">
    <property type="entry name" value="N2O_reductase_N"/>
</dbReference>
<dbReference type="PANTHER" id="PTHR47197">
    <property type="entry name" value="PROTEIN NIRF"/>
    <property type="match status" value="1"/>
</dbReference>
<evidence type="ECO:0000313" key="3">
    <source>
        <dbReference type="EMBL" id="GAA4208763.1"/>
    </source>
</evidence>
<evidence type="ECO:0000256" key="1">
    <source>
        <dbReference type="SAM" id="MobiDB-lite"/>
    </source>
</evidence>
<proteinExistence type="predicted"/>
<dbReference type="PANTHER" id="PTHR47197:SF3">
    <property type="entry name" value="DIHYDRO-HEME D1 DEHYDROGENASE"/>
    <property type="match status" value="1"/>
</dbReference>
<dbReference type="EMBL" id="BAABAQ010000019">
    <property type="protein sequence ID" value="GAA4208763.1"/>
    <property type="molecule type" value="Genomic_DNA"/>
</dbReference>
<dbReference type="Gene3D" id="2.130.10.10">
    <property type="entry name" value="YVTN repeat-like/Quinoprotein amine dehydrogenase"/>
    <property type="match status" value="2"/>
</dbReference>
<protein>
    <recommendedName>
        <fullName evidence="2">DUF305 domain-containing protein</fullName>
    </recommendedName>
</protein>
<dbReference type="InterPro" id="IPR051200">
    <property type="entry name" value="Host-pathogen_enzymatic-act"/>
</dbReference>
<dbReference type="InterPro" id="IPR015943">
    <property type="entry name" value="WD40/YVTN_repeat-like_dom_sf"/>
</dbReference>
<evidence type="ECO:0000313" key="4">
    <source>
        <dbReference type="Proteomes" id="UP001501251"/>
    </source>
</evidence>
<gene>
    <name evidence="3" type="ORF">GCM10022252_74380</name>
</gene>